<dbReference type="GO" id="GO:0022857">
    <property type="term" value="F:transmembrane transporter activity"/>
    <property type="evidence" value="ECO:0007669"/>
    <property type="project" value="InterPro"/>
</dbReference>
<dbReference type="Gene3D" id="3.40.190.120">
    <property type="entry name" value="Osmoprotection protein (prox), domain 2"/>
    <property type="match status" value="1"/>
</dbReference>
<dbReference type="EMBL" id="FNGI01000003">
    <property type="protein sequence ID" value="SDL42707.1"/>
    <property type="molecule type" value="Genomic_DNA"/>
</dbReference>
<dbReference type="STRING" id="119000.SAMN05661010_01681"/>
<feature type="signal peptide" evidence="1">
    <location>
        <begin position="1"/>
        <end position="23"/>
    </location>
</feature>
<gene>
    <name evidence="3" type="ORF">SAMN05661010_01681</name>
</gene>
<feature type="domain" description="ABC-type glycine betaine transport system substrate-binding" evidence="2">
    <location>
        <begin position="36"/>
        <end position="310"/>
    </location>
</feature>
<proteinExistence type="predicted"/>
<evidence type="ECO:0000313" key="3">
    <source>
        <dbReference type="EMBL" id="SDL42707.1"/>
    </source>
</evidence>
<dbReference type="InterPro" id="IPR007210">
    <property type="entry name" value="ABC_Gly_betaine_transp_sub-bd"/>
</dbReference>
<accession>A0A1G9JYN7</accession>
<dbReference type="Proteomes" id="UP000198654">
    <property type="component" value="Unassembled WGS sequence"/>
</dbReference>
<evidence type="ECO:0000256" key="1">
    <source>
        <dbReference type="SAM" id="SignalP"/>
    </source>
</evidence>
<protein>
    <submittedName>
        <fullName evidence="3">Osmoprotectant transport system substrate-binding protein</fullName>
    </submittedName>
</protein>
<dbReference type="Pfam" id="PF04069">
    <property type="entry name" value="OpuAC"/>
    <property type="match status" value="1"/>
</dbReference>
<dbReference type="Gene3D" id="3.40.190.10">
    <property type="entry name" value="Periplasmic binding protein-like II"/>
    <property type="match status" value="1"/>
</dbReference>
<name>A0A1G9JYN7_9GAMM</name>
<dbReference type="RefSeq" id="WP_217636554.1">
    <property type="nucleotide sequence ID" value="NZ_FNGI01000003.1"/>
</dbReference>
<organism evidence="3 4">
    <name type="scientific">Modicisalibacter muralis</name>
    <dbReference type="NCBI Taxonomy" id="119000"/>
    <lineage>
        <taxon>Bacteria</taxon>
        <taxon>Pseudomonadati</taxon>
        <taxon>Pseudomonadota</taxon>
        <taxon>Gammaproteobacteria</taxon>
        <taxon>Oceanospirillales</taxon>
        <taxon>Halomonadaceae</taxon>
        <taxon>Modicisalibacter</taxon>
    </lineage>
</organism>
<reference evidence="3 4" key="1">
    <citation type="submission" date="2016-10" db="EMBL/GenBank/DDBJ databases">
        <authorList>
            <person name="de Groot N.N."/>
        </authorList>
    </citation>
    <scope>NUCLEOTIDE SEQUENCE [LARGE SCALE GENOMIC DNA]</scope>
    <source>
        <strain evidence="3 4">DSM 14789</strain>
    </source>
</reference>
<dbReference type="GO" id="GO:0043190">
    <property type="term" value="C:ATP-binding cassette (ABC) transporter complex"/>
    <property type="evidence" value="ECO:0007669"/>
    <property type="project" value="InterPro"/>
</dbReference>
<feature type="chain" id="PRO_5011586384" evidence="1">
    <location>
        <begin position="24"/>
        <end position="315"/>
    </location>
</feature>
<evidence type="ECO:0000259" key="2">
    <source>
        <dbReference type="Pfam" id="PF04069"/>
    </source>
</evidence>
<keyword evidence="4" id="KW-1185">Reference proteome</keyword>
<dbReference type="CDD" id="cd13616">
    <property type="entry name" value="PBP2_OsmF"/>
    <property type="match status" value="1"/>
</dbReference>
<keyword evidence="1" id="KW-0732">Signal</keyword>
<sequence>MVRFGKLFGVMIGAALTMSHVVASEPGSVKTKSAEPISVASKIDTEGALLGNMIVEVLEHAGYKVEDKLQLGPTNIVRTALLAGEIDIYPEYTGNGAFFSNTADDPAWKDPQKGYEKIRQWDLEQNDLVWLTPAPANNTWAIAVRQDVANEHDLATMADFGEWVSGGGDVKLAGSAEFVESPAALPSFQEAYDFTLGQDQLLVLSGGNTAATIRAAAEGTSGTNAAMVYATDGAIQPAGLKVMDDTKNVQMVYEPAPVIRKPVLDANPEIAKLLEPVFESLDRETLQELNSRIQVQGFPASKVAKTYLQEQGFLK</sequence>
<dbReference type="AlphaFoldDB" id="A0A1G9JYN7"/>
<dbReference type="SUPFAM" id="SSF53850">
    <property type="entry name" value="Periplasmic binding protein-like II"/>
    <property type="match status" value="1"/>
</dbReference>
<evidence type="ECO:0000313" key="4">
    <source>
        <dbReference type="Proteomes" id="UP000198654"/>
    </source>
</evidence>